<protein>
    <submittedName>
        <fullName evidence="1">Uncharacterized protein</fullName>
    </submittedName>
</protein>
<dbReference type="Proteomes" id="UP000887116">
    <property type="component" value="Unassembled WGS sequence"/>
</dbReference>
<sequence>MFVRTRIKDSIYRFIIGHSKAAPTWRQRQLQPSPLKIRTGKARDNGREIRLKPIQELRRMSARSSTEWRENSIINRTLEVRDLT</sequence>
<accession>A0A8X6M5R6</accession>
<dbReference type="AlphaFoldDB" id="A0A8X6M5R6"/>
<reference evidence="1" key="1">
    <citation type="submission" date="2020-07" db="EMBL/GenBank/DDBJ databases">
        <title>Multicomponent nature underlies the extraordinary mechanical properties of spider dragline silk.</title>
        <authorList>
            <person name="Kono N."/>
            <person name="Nakamura H."/>
            <person name="Mori M."/>
            <person name="Yoshida Y."/>
            <person name="Ohtoshi R."/>
            <person name="Malay A.D."/>
            <person name="Moran D.A.P."/>
            <person name="Tomita M."/>
            <person name="Numata K."/>
            <person name="Arakawa K."/>
        </authorList>
    </citation>
    <scope>NUCLEOTIDE SEQUENCE</scope>
</reference>
<proteinExistence type="predicted"/>
<dbReference type="EMBL" id="BMAO01019815">
    <property type="protein sequence ID" value="GFR33057.1"/>
    <property type="molecule type" value="Genomic_DNA"/>
</dbReference>
<evidence type="ECO:0000313" key="1">
    <source>
        <dbReference type="EMBL" id="GFR33057.1"/>
    </source>
</evidence>
<name>A0A8X6M5R6_TRICU</name>
<keyword evidence="2" id="KW-1185">Reference proteome</keyword>
<evidence type="ECO:0000313" key="2">
    <source>
        <dbReference type="Proteomes" id="UP000887116"/>
    </source>
</evidence>
<comment type="caution">
    <text evidence="1">The sequence shown here is derived from an EMBL/GenBank/DDBJ whole genome shotgun (WGS) entry which is preliminary data.</text>
</comment>
<organism evidence="1 2">
    <name type="scientific">Trichonephila clavata</name>
    <name type="common">Joro spider</name>
    <name type="synonym">Nephila clavata</name>
    <dbReference type="NCBI Taxonomy" id="2740835"/>
    <lineage>
        <taxon>Eukaryota</taxon>
        <taxon>Metazoa</taxon>
        <taxon>Ecdysozoa</taxon>
        <taxon>Arthropoda</taxon>
        <taxon>Chelicerata</taxon>
        <taxon>Arachnida</taxon>
        <taxon>Araneae</taxon>
        <taxon>Araneomorphae</taxon>
        <taxon>Entelegynae</taxon>
        <taxon>Araneoidea</taxon>
        <taxon>Nephilidae</taxon>
        <taxon>Trichonephila</taxon>
    </lineage>
</organism>
<gene>
    <name evidence="1" type="ORF">TNCT_493041</name>
</gene>